<reference evidence="1 2" key="1">
    <citation type="submission" date="2024-04" db="EMBL/GenBank/DDBJ databases">
        <title>genome sequences of Mucor flavus KT1a and Helicostylum pulchrum KT1b strains isolation_sourced from the surface of a dry-aged beef.</title>
        <authorList>
            <person name="Toyotome T."/>
            <person name="Hosono M."/>
            <person name="Torimaru M."/>
            <person name="Fukuda K."/>
            <person name="Mikami N."/>
        </authorList>
    </citation>
    <scope>NUCLEOTIDE SEQUENCE [LARGE SCALE GENOMIC DNA]</scope>
    <source>
        <strain evidence="1 2">KT1b</strain>
    </source>
</reference>
<organism evidence="1 2">
    <name type="scientific">Helicostylum pulchrum</name>
    <dbReference type="NCBI Taxonomy" id="562976"/>
    <lineage>
        <taxon>Eukaryota</taxon>
        <taxon>Fungi</taxon>
        <taxon>Fungi incertae sedis</taxon>
        <taxon>Mucoromycota</taxon>
        <taxon>Mucoromycotina</taxon>
        <taxon>Mucoromycetes</taxon>
        <taxon>Mucorales</taxon>
        <taxon>Mucorineae</taxon>
        <taxon>Mucoraceae</taxon>
        <taxon>Helicostylum</taxon>
    </lineage>
</organism>
<gene>
    <name evidence="1" type="ORF">HPULCUR_000525</name>
</gene>
<comment type="caution">
    <text evidence="1">The sequence shown here is derived from an EMBL/GenBank/DDBJ whole genome shotgun (WGS) entry which is preliminary data.</text>
</comment>
<keyword evidence="2" id="KW-1185">Reference proteome</keyword>
<accession>A0ABP9XK47</accession>
<sequence>MEEVYDLHRHTDCVIFHFGKTTVHRGCFSTSTISIENKTFWVQSDSYIVYDKQKSNILSWGSENVANTEDSVHIDEFRDRLYQLFKKSREKWDGDDLFLLTAISDFIRLSVEKLMDENVKRMKDTDALHYVFVAPTEWEEEIRQLFIRPIFILANLISEDDHKDRLLFCSDVESVFYYFLTDYYYSVESKVSRNGIVGRIVSVKKNKVLVKLDLIFIGNPLFNFSNSLVFPKIVSFNSLSLTTSDIKSSIREFIKTRFLFDAQEETIVNIMEELDSNFYKNMAERDEASYLMIPFITDRNISEFDKYQKDLIRSIRPFDICAEISKRKTNNLKDLLQNNLLKNYSILKYTDKFSSKIELDKGLENWSRFLFEYNRISIGSSYIVTKSSQYRSLRYNYLLDGAALYLLNAVQNSDIYSKPRILVVSDNSVTSSSKFLQPDAIMSIDISFESTALSLSLLNRNGLVKKIWSDGDFVPDIRLRPLSSFFSFAEVSTLIVKNSFITFVEEQFTKDSTFLSGDKNYILNKDMMVEIESILNTESSNKGLLVSTQQQVYIKAFVSIYTIYINHIVSRKLSTIAELNSDIKIGYAITVDNMLLKRLFGTEDDLRDVIYASNLVQKDDGSKKLRIAKQGEGLFRVIQQSFKLKFLLKSFFVVAQLHEDYVQLTLNQVVTKYNEKKEDQEAIIIQDEMIPIPNIYKSLCLNMWNKIVEDSNLIHLCKRHRKYSETELLDIFTAKNKIEFTSNLKEYISNNVSN</sequence>
<dbReference type="EMBL" id="BAABUJ010000004">
    <property type="protein sequence ID" value="GAA5795171.1"/>
    <property type="molecule type" value="Genomic_DNA"/>
</dbReference>
<proteinExistence type="predicted"/>
<protein>
    <submittedName>
        <fullName evidence="1">Uncharacterized protein</fullName>
    </submittedName>
</protein>
<evidence type="ECO:0000313" key="1">
    <source>
        <dbReference type="EMBL" id="GAA5795171.1"/>
    </source>
</evidence>
<evidence type="ECO:0000313" key="2">
    <source>
        <dbReference type="Proteomes" id="UP001476247"/>
    </source>
</evidence>
<dbReference type="Proteomes" id="UP001476247">
    <property type="component" value="Unassembled WGS sequence"/>
</dbReference>
<name>A0ABP9XK47_9FUNG</name>